<dbReference type="InterPro" id="IPR013506">
    <property type="entry name" value="Topo_IIA_bsu_dom2"/>
</dbReference>
<evidence type="ECO:0000256" key="5">
    <source>
        <dbReference type="ARBA" id="ARBA00022741"/>
    </source>
</evidence>
<evidence type="ECO:0000256" key="11">
    <source>
        <dbReference type="ARBA" id="ARBA00063759"/>
    </source>
</evidence>
<keyword evidence="7" id="KW-0460">Magnesium</keyword>
<evidence type="ECO:0000256" key="13">
    <source>
        <dbReference type="SAM" id="MobiDB-lite"/>
    </source>
</evidence>
<dbReference type="PRINTS" id="PR01159">
    <property type="entry name" value="DNAGYRASEB"/>
</dbReference>
<evidence type="ECO:0000313" key="15">
    <source>
        <dbReference type="EMBL" id="CAD8593070.1"/>
    </source>
</evidence>
<dbReference type="EMBL" id="HBEV01013447">
    <property type="protein sequence ID" value="CAD8593070.1"/>
    <property type="molecule type" value="Transcribed_RNA"/>
</dbReference>
<dbReference type="NCBIfam" id="NF004189">
    <property type="entry name" value="PRK05644.1"/>
    <property type="match status" value="1"/>
</dbReference>
<dbReference type="AlphaFoldDB" id="A0A7S0PRL6"/>
<dbReference type="InterPro" id="IPR034160">
    <property type="entry name" value="TOPRIM_GyrB"/>
</dbReference>
<dbReference type="CDD" id="cd16928">
    <property type="entry name" value="HATPase_GyrB-like"/>
    <property type="match status" value="1"/>
</dbReference>
<dbReference type="PANTHER" id="PTHR45866:SF1">
    <property type="entry name" value="DNA GYRASE SUBUNIT B, MITOCHONDRIAL"/>
    <property type="match status" value="1"/>
</dbReference>
<dbReference type="SUPFAM" id="SSF56719">
    <property type="entry name" value="Type II DNA topoisomerase"/>
    <property type="match status" value="1"/>
</dbReference>
<dbReference type="GO" id="GO:0034335">
    <property type="term" value="F:DNA negative supercoiling activity"/>
    <property type="evidence" value="ECO:0007669"/>
    <property type="project" value="UniProtKB-ARBA"/>
</dbReference>
<reference evidence="15" key="1">
    <citation type="submission" date="2021-01" db="EMBL/GenBank/DDBJ databases">
        <authorList>
            <person name="Corre E."/>
            <person name="Pelletier E."/>
            <person name="Niang G."/>
            <person name="Scheremetjew M."/>
            <person name="Finn R."/>
            <person name="Kale V."/>
            <person name="Holt S."/>
            <person name="Cochrane G."/>
            <person name="Meng A."/>
            <person name="Brown T."/>
            <person name="Cohen L."/>
        </authorList>
    </citation>
    <scope>NUCLEOTIDE SEQUENCE</scope>
    <source>
        <strain evidence="15">CCMP494</strain>
    </source>
</reference>
<dbReference type="InterPro" id="IPR002288">
    <property type="entry name" value="DNA_gyrase_B_C"/>
</dbReference>
<comment type="similarity">
    <text evidence="12">Belongs to the type II topoisomerase family.</text>
</comment>
<dbReference type="SMART" id="SM00433">
    <property type="entry name" value="TOP2c"/>
    <property type="match status" value="1"/>
</dbReference>
<evidence type="ECO:0000259" key="14">
    <source>
        <dbReference type="PROSITE" id="PS50880"/>
    </source>
</evidence>
<dbReference type="PROSITE" id="PS50880">
    <property type="entry name" value="TOPRIM"/>
    <property type="match status" value="1"/>
</dbReference>
<comment type="subunit">
    <text evidence="11">Made up of two chains. The A chain is responsible for DNA breakage and rejoining; the B chain catalyzes ATP hydrolysis.</text>
</comment>
<sequence>MNPVRFLPPALAWKLCQLFFFAFCSASISAIRCFPLNALICRRLRSRVASSSPSMIISFFGSSFLTNRSASPSTLTLLGAGTPLYTSRAAAAAAATGGSDAYGASSIQVLKGLEPVRKRPGMYIGNTSTKGLHHMVWEVLDNGVDEVQAGHASVITVTVHADGSVAVEDDGRGIPTDVHPATGTSSLETVLTVLHAGGKFGGDESGYHVSGGLHGVGISVVNALSDSTEVTVWRGDREYRQSFSRGAALAPMTEGSQDVAGVGRKKGTRVRFKPDPSIFKERQDFDPNIILARMKELAFLNSTATFTFRLATELSSKLKSKRKKSKDEASMDEGDVKKTEEVGDAVTVDGREYHEEVLSFPGGLKDYVVDLNEGAEPLHEPITFRAEVDGVQVEGALQWTKEAYTDTLLGYANSIRTSDGGTHLDGLKQSLTRAVNTQARKAKLLKEADANLGGEHIREGLSAVIAVWVPQPEFEGQTKTRLGNPEVRKVVESVIGEQVSEHLEFYPNTLGSIFGKASQAQKAAEAAKRARELVRRKSVLRSGSLPGKLSDCSSSDPESTEIFLVEGDSAGGSAKQGRDRRFQAVLPLRGKILNVERKDEASMYKNTEISSMVTALGLGLKGEPFDESQLRYSKIVILTDADVDGAHIRTLLLTFLFRYQRALFEQGKVYVAVPPLYKVESGRAGKNNAPTYCYDEAQLQAHLATLPEGASRSIQRFKGLGEMMPEQLWSTTLNPETRLLKRLTVDDAAMANKTFQLLMSDKVAPRREFIETEGPKLEDIDV</sequence>
<gene>
    <name evidence="15" type="ORF">MSP1404_LOCUS10474</name>
</gene>
<keyword evidence="4" id="KW-0479">Metal-binding</keyword>
<dbReference type="InterPro" id="IPR013759">
    <property type="entry name" value="Topo_IIA_B_C"/>
</dbReference>
<name>A0A7S0PRL6_MICPS</name>
<dbReference type="Gene3D" id="3.30.565.10">
    <property type="entry name" value="Histidine kinase-like ATPase, C-terminal domain"/>
    <property type="match status" value="1"/>
</dbReference>
<dbReference type="Pfam" id="PF02518">
    <property type="entry name" value="HATPase_c"/>
    <property type="match status" value="1"/>
</dbReference>
<evidence type="ECO:0000256" key="6">
    <source>
        <dbReference type="ARBA" id="ARBA00022840"/>
    </source>
</evidence>
<organism evidence="15">
    <name type="scientific">Micromonas pusilla</name>
    <name type="common">Picoplanktonic green alga</name>
    <name type="synonym">Chromulina pusilla</name>
    <dbReference type="NCBI Taxonomy" id="38833"/>
    <lineage>
        <taxon>Eukaryota</taxon>
        <taxon>Viridiplantae</taxon>
        <taxon>Chlorophyta</taxon>
        <taxon>Mamiellophyceae</taxon>
        <taxon>Mamiellales</taxon>
        <taxon>Mamiellaceae</taxon>
        <taxon>Micromonas</taxon>
    </lineage>
</organism>
<evidence type="ECO:0000256" key="8">
    <source>
        <dbReference type="ARBA" id="ARBA00023029"/>
    </source>
</evidence>
<dbReference type="Pfam" id="PF01751">
    <property type="entry name" value="Toprim"/>
    <property type="match status" value="1"/>
</dbReference>
<evidence type="ECO:0000256" key="4">
    <source>
        <dbReference type="ARBA" id="ARBA00022723"/>
    </source>
</evidence>
<dbReference type="GO" id="GO:0003677">
    <property type="term" value="F:DNA binding"/>
    <property type="evidence" value="ECO:0007669"/>
    <property type="project" value="UniProtKB-UniRule"/>
</dbReference>
<dbReference type="InterPro" id="IPR020568">
    <property type="entry name" value="Ribosomal_Su5_D2-typ_SF"/>
</dbReference>
<keyword evidence="8 12" id="KW-0799">Topoisomerase</keyword>
<evidence type="ECO:0000256" key="1">
    <source>
        <dbReference type="ARBA" id="ARBA00000185"/>
    </source>
</evidence>
<evidence type="ECO:0000256" key="9">
    <source>
        <dbReference type="ARBA" id="ARBA00023125"/>
    </source>
</evidence>
<dbReference type="Gene3D" id="3.40.50.670">
    <property type="match status" value="1"/>
</dbReference>
<feature type="region of interest" description="Disordered" evidence="13">
    <location>
        <begin position="319"/>
        <end position="338"/>
    </location>
</feature>
<proteinExistence type="inferred from homology"/>
<dbReference type="SMART" id="SM00387">
    <property type="entry name" value="HATPase_c"/>
    <property type="match status" value="1"/>
</dbReference>
<dbReference type="GO" id="GO:0006265">
    <property type="term" value="P:DNA topological change"/>
    <property type="evidence" value="ECO:0007669"/>
    <property type="project" value="UniProtKB-UniRule"/>
</dbReference>
<dbReference type="SUPFAM" id="SSF55874">
    <property type="entry name" value="ATPase domain of HSP90 chaperone/DNA topoisomerase II/histidine kinase"/>
    <property type="match status" value="1"/>
</dbReference>
<keyword evidence="5 12" id="KW-0547">Nucleotide-binding</keyword>
<protein>
    <recommendedName>
        <fullName evidence="12">DNA topoisomerase 2</fullName>
        <ecNumber evidence="12">5.6.2.2</ecNumber>
    </recommendedName>
</protein>
<dbReference type="FunFam" id="3.40.50.670:FF:000002">
    <property type="entry name" value="DNA gyrase subunit B"/>
    <property type="match status" value="1"/>
</dbReference>
<dbReference type="InterPro" id="IPR000565">
    <property type="entry name" value="Topo_IIA_B"/>
</dbReference>
<dbReference type="InterPro" id="IPR006171">
    <property type="entry name" value="TOPRIM_dom"/>
</dbReference>
<evidence type="ECO:0000256" key="10">
    <source>
        <dbReference type="ARBA" id="ARBA00023235"/>
    </source>
</evidence>
<dbReference type="Pfam" id="PF00986">
    <property type="entry name" value="DNA_gyraseB_C"/>
    <property type="match status" value="1"/>
</dbReference>
<dbReference type="SUPFAM" id="SSF54211">
    <property type="entry name" value="Ribosomal protein S5 domain 2-like"/>
    <property type="match status" value="1"/>
</dbReference>
<dbReference type="InterPro" id="IPR013760">
    <property type="entry name" value="Topo_IIA-like_dom_sf"/>
</dbReference>
<dbReference type="CDD" id="cd03366">
    <property type="entry name" value="TOPRIM_TopoIIA_GyrB"/>
    <property type="match status" value="1"/>
</dbReference>
<dbReference type="InterPro" id="IPR036890">
    <property type="entry name" value="HATPase_C_sf"/>
</dbReference>
<evidence type="ECO:0000256" key="2">
    <source>
        <dbReference type="ARBA" id="ARBA00001946"/>
    </source>
</evidence>
<comment type="subunit">
    <text evidence="12">Homodimer.</text>
</comment>
<dbReference type="CDD" id="cd00822">
    <property type="entry name" value="TopoII_Trans_DNA_gyrase"/>
    <property type="match status" value="1"/>
</dbReference>
<comment type="cofactor">
    <cofactor evidence="2">
        <name>Mg(2+)</name>
        <dbReference type="ChEBI" id="CHEBI:18420"/>
    </cofactor>
</comment>
<comment type="similarity">
    <text evidence="3">Belongs to the type II topoisomerase GyrB family.</text>
</comment>
<dbReference type="InterPro" id="IPR003594">
    <property type="entry name" value="HATPase_dom"/>
</dbReference>
<feature type="domain" description="Toprim" evidence="14">
    <location>
        <begin position="560"/>
        <end position="675"/>
    </location>
</feature>
<keyword evidence="9 12" id="KW-0238">DNA-binding</keyword>
<comment type="function">
    <text evidence="12">Control of topological states of DNA by transient breakage and subsequent rejoining of DNA strands. Topoisomerase II makes double-strand breaks.</text>
</comment>
<dbReference type="GO" id="GO:0046872">
    <property type="term" value="F:metal ion binding"/>
    <property type="evidence" value="ECO:0007669"/>
    <property type="project" value="UniProtKB-KW"/>
</dbReference>
<dbReference type="GO" id="GO:0005524">
    <property type="term" value="F:ATP binding"/>
    <property type="evidence" value="ECO:0007669"/>
    <property type="project" value="UniProtKB-UniRule"/>
</dbReference>
<dbReference type="InterPro" id="IPR001241">
    <property type="entry name" value="Topo_IIA"/>
</dbReference>
<feature type="compositionally biased region" description="Basic and acidic residues" evidence="13">
    <location>
        <begin position="325"/>
        <end position="338"/>
    </location>
</feature>
<dbReference type="InterPro" id="IPR014721">
    <property type="entry name" value="Ribsml_uS5_D2-typ_fold_subgr"/>
</dbReference>
<keyword evidence="10 12" id="KW-0413">Isomerase</keyword>
<dbReference type="PROSITE" id="PS00177">
    <property type="entry name" value="TOPOISOMERASE_II"/>
    <property type="match status" value="1"/>
</dbReference>
<evidence type="ECO:0000256" key="7">
    <source>
        <dbReference type="ARBA" id="ARBA00022842"/>
    </source>
</evidence>
<accession>A0A7S0PRL6</accession>
<evidence type="ECO:0000256" key="12">
    <source>
        <dbReference type="RuleBase" id="RU362094"/>
    </source>
</evidence>
<dbReference type="PRINTS" id="PR00418">
    <property type="entry name" value="TPI2FAMILY"/>
</dbReference>
<dbReference type="FunFam" id="3.30.565.10:FF:000002">
    <property type="entry name" value="DNA gyrase subunit B"/>
    <property type="match status" value="1"/>
</dbReference>
<dbReference type="Pfam" id="PF00204">
    <property type="entry name" value="DNA_gyraseB"/>
    <property type="match status" value="1"/>
</dbReference>
<dbReference type="PANTHER" id="PTHR45866">
    <property type="entry name" value="DNA GYRASE/TOPOISOMERASE SUBUNIT B"/>
    <property type="match status" value="1"/>
</dbReference>
<dbReference type="EC" id="5.6.2.2" evidence="12"/>
<evidence type="ECO:0000256" key="3">
    <source>
        <dbReference type="ARBA" id="ARBA00010708"/>
    </source>
</evidence>
<keyword evidence="6 12" id="KW-0067">ATP-binding</keyword>
<dbReference type="Gene3D" id="3.30.230.10">
    <property type="match status" value="1"/>
</dbReference>
<dbReference type="InterPro" id="IPR018522">
    <property type="entry name" value="TopoIIA_CS"/>
</dbReference>
<dbReference type="FunFam" id="3.30.230.10:FF:000005">
    <property type="entry name" value="DNA gyrase subunit B"/>
    <property type="match status" value="1"/>
</dbReference>
<comment type="catalytic activity">
    <reaction evidence="1 12">
        <text>ATP-dependent breakage, passage and rejoining of double-stranded DNA.</text>
        <dbReference type="EC" id="5.6.2.2"/>
    </reaction>
</comment>